<feature type="compositionally biased region" description="Acidic residues" evidence="1">
    <location>
        <begin position="32"/>
        <end position="47"/>
    </location>
</feature>
<evidence type="ECO:0000256" key="1">
    <source>
        <dbReference type="SAM" id="MobiDB-lite"/>
    </source>
</evidence>
<name>A0A5B7I371_PORTR</name>
<evidence type="ECO:0000313" key="3">
    <source>
        <dbReference type="Proteomes" id="UP000324222"/>
    </source>
</evidence>
<dbReference type="Proteomes" id="UP000324222">
    <property type="component" value="Unassembled WGS sequence"/>
</dbReference>
<reference evidence="2 3" key="1">
    <citation type="submission" date="2019-05" db="EMBL/GenBank/DDBJ databases">
        <title>Another draft genome of Portunus trituberculatus and its Hox gene families provides insights of decapod evolution.</title>
        <authorList>
            <person name="Jeong J.-H."/>
            <person name="Song I."/>
            <person name="Kim S."/>
            <person name="Choi T."/>
            <person name="Kim D."/>
            <person name="Ryu S."/>
            <person name="Kim W."/>
        </authorList>
    </citation>
    <scope>NUCLEOTIDE SEQUENCE [LARGE SCALE GENOMIC DNA]</scope>
    <source>
        <tissue evidence="2">Muscle</tissue>
    </source>
</reference>
<accession>A0A5B7I371</accession>
<dbReference type="AlphaFoldDB" id="A0A5B7I371"/>
<gene>
    <name evidence="2" type="ORF">E2C01_074368</name>
</gene>
<comment type="caution">
    <text evidence="2">The sequence shown here is derived from an EMBL/GenBank/DDBJ whole genome shotgun (WGS) entry which is preliminary data.</text>
</comment>
<proteinExistence type="predicted"/>
<evidence type="ECO:0000313" key="2">
    <source>
        <dbReference type="EMBL" id="MPC79821.1"/>
    </source>
</evidence>
<dbReference type="EMBL" id="VSRR010052191">
    <property type="protein sequence ID" value="MPC79821.1"/>
    <property type="molecule type" value="Genomic_DNA"/>
</dbReference>
<protein>
    <submittedName>
        <fullName evidence="2">Uncharacterized protein</fullName>
    </submittedName>
</protein>
<keyword evidence="3" id="KW-1185">Reference proteome</keyword>
<feature type="compositionally biased region" description="Basic and acidic residues" evidence="1">
    <location>
        <begin position="64"/>
        <end position="74"/>
    </location>
</feature>
<sequence>MLSVLGSRAAARRNIAQRFPKTRKGWKREGESEKEEEEEEEEEEEQVESQVQVLARLIGPLRSGCEEGHPDGRHSATRRTAT</sequence>
<feature type="region of interest" description="Disordered" evidence="1">
    <location>
        <begin position="1"/>
        <end position="82"/>
    </location>
</feature>
<organism evidence="2 3">
    <name type="scientific">Portunus trituberculatus</name>
    <name type="common">Swimming crab</name>
    <name type="synonym">Neptunus trituberculatus</name>
    <dbReference type="NCBI Taxonomy" id="210409"/>
    <lineage>
        <taxon>Eukaryota</taxon>
        <taxon>Metazoa</taxon>
        <taxon>Ecdysozoa</taxon>
        <taxon>Arthropoda</taxon>
        <taxon>Crustacea</taxon>
        <taxon>Multicrustacea</taxon>
        <taxon>Malacostraca</taxon>
        <taxon>Eumalacostraca</taxon>
        <taxon>Eucarida</taxon>
        <taxon>Decapoda</taxon>
        <taxon>Pleocyemata</taxon>
        <taxon>Brachyura</taxon>
        <taxon>Eubrachyura</taxon>
        <taxon>Portunoidea</taxon>
        <taxon>Portunidae</taxon>
        <taxon>Portuninae</taxon>
        <taxon>Portunus</taxon>
    </lineage>
</organism>